<evidence type="ECO:0000313" key="8">
    <source>
        <dbReference type="EMBL" id="VGO12836.1"/>
    </source>
</evidence>
<dbReference type="PROSITE" id="PS00149">
    <property type="entry name" value="SULFATASE_2"/>
    <property type="match status" value="1"/>
</dbReference>
<dbReference type="InterPro" id="IPR050738">
    <property type="entry name" value="Sulfatase"/>
</dbReference>
<evidence type="ECO:0000256" key="6">
    <source>
        <dbReference type="SAM" id="SignalP"/>
    </source>
</evidence>
<reference evidence="8 9" key="1">
    <citation type="submission" date="2019-04" db="EMBL/GenBank/DDBJ databases">
        <authorList>
            <person name="Van Vliet M D."/>
        </authorList>
    </citation>
    <scope>NUCLEOTIDE SEQUENCE [LARGE SCALE GENOMIC DNA]</scope>
    <source>
        <strain evidence="8 9">F1</strain>
    </source>
</reference>
<dbReference type="PROSITE" id="PS00523">
    <property type="entry name" value="SULFATASE_1"/>
    <property type="match status" value="1"/>
</dbReference>
<feature type="domain" description="Sulfatase N-terminal" evidence="7">
    <location>
        <begin position="21"/>
        <end position="364"/>
    </location>
</feature>
<evidence type="ECO:0000259" key="7">
    <source>
        <dbReference type="Pfam" id="PF00884"/>
    </source>
</evidence>
<dbReference type="Gene3D" id="3.30.1120.10">
    <property type="match status" value="1"/>
</dbReference>
<comment type="similarity">
    <text evidence="1">Belongs to the sulfatase family.</text>
</comment>
<dbReference type="GO" id="GO:0004065">
    <property type="term" value="F:arylsulfatase activity"/>
    <property type="evidence" value="ECO:0007669"/>
    <property type="project" value="TreeGrafter"/>
</dbReference>
<dbReference type="InterPro" id="IPR024607">
    <property type="entry name" value="Sulfatase_CS"/>
</dbReference>
<dbReference type="PANTHER" id="PTHR42693:SF33">
    <property type="entry name" value="ARYLSULFATASE"/>
    <property type="match status" value="1"/>
</dbReference>
<keyword evidence="9" id="KW-1185">Reference proteome</keyword>
<evidence type="ECO:0000313" key="9">
    <source>
        <dbReference type="Proteomes" id="UP000366872"/>
    </source>
</evidence>
<evidence type="ECO:0000256" key="5">
    <source>
        <dbReference type="SAM" id="MobiDB-lite"/>
    </source>
</evidence>
<dbReference type="PANTHER" id="PTHR42693">
    <property type="entry name" value="ARYLSULFATASE FAMILY MEMBER"/>
    <property type="match status" value="1"/>
</dbReference>
<sequence length="476" mass="52076">MKKTMVLVLGSALAVSAWAKPNVVLFMADDFGAGSINAFGAPEDLVKTPHLNRMADSGMRFTNANTPASICSPTRYALLTGRYAWRGPLPFGVVNVFDPMVVETDRMTMPKYFRTMGYSTAQIGKWHLGYGDRRPAVFTEKLTPGPNDLGFDYHFGLPQNLDDMLRVWIENDGVHGLRSDKLSPYAKSFYGQPYVGLDAPQRSREEASEFLTEKAVEWLGAQDKGKPFFLYFASPATHHPIVPSERMRGKSNCGAYGDFIQDLDWSFGRIVQALDGMGVLDDTIIVFTSDNGGDIPNEETRPEGQAIKAGLKPNGGYRGDKHTIYEGGARVPLMVQWNGKVPAGKVSDRMVSIADLFATLADVVNGKSVTVPDAIDSSSFAPTLAGKKQPVRKPMVSTNAGGLQAIRSGKWKYIDGTFPETAPQGLRNTFKKEAEPALYDLSKDPAEKRNVIADHPEVVQELQAVLADYRAGKGAR</sequence>
<keyword evidence="2" id="KW-0479">Metal-binding</keyword>
<accession>A0A6C2U0A5</accession>
<gene>
    <name evidence="8" type="primary">atsA_63</name>
    <name evidence="8" type="ORF">PDESU_01390</name>
</gene>
<evidence type="ECO:0000256" key="4">
    <source>
        <dbReference type="ARBA" id="ARBA00022837"/>
    </source>
</evidence>
<dbReference type="EMBL" id="CAAHFG010000001">
    <property type="protein sequence ID" value="VGO12836.1"/>
    <property type="molecule type" value="Genomic_DNA"/>
</dbReference>
<dbReference type="CDD" id="cd16143">
    <property type="entry name" value="ARS_like"/>
    <property type="match status" value="1"/>
</dbReference>
<dbReference type="AlphaFoldDB" id="A0A6C2U0A5"/>
<evidence type="ECO:0000256" key="1">
    <source>
        <dbReference type="ARBA" id="ARBA00008779"/>
    </source>
</evidence>
<dbReference type="InterPro" id="IPR000917">
    <property type="entry name" value="Sulfatase_N"/>
</dbReference>
<dbReference type="Proteomes" id="UP000366872">
    <property type="component" value="Unassembled WGS sequence"/>
</dbReference>
<organism evidence="8 9">
    <name type="scientific">Pontiella desulfatans</name>
    <dbReference type="NCBI Taxonomy" id="2750659"/>
    <lineage>
        <taxon>Bacteria</taxon>
        <taxon>Pseudomonadati</taxon>
        <taxon>Kiritimatiellota</taxon>
        <taxon>Kiritimatiellia</taxon>
        <taxon>Kiritimatiellales</taxon>
        <taxon>Pontiellaceae</taxon>
        <taxon>Pontiella</taxon>
    </lineage>
</organism>
<keyword evidence="4" id="KW-0106">Calcium</keyword>
<proteinExistence type="inferred from homology"/>
<dbReference type="SUPFAM" id="SSF53649">
    <property type="entry name" value="Alkaline phosphatase-like"/>
    <property type="match status" value="1"/>
</dbReference>
<dbReference type="RefSeq" id="WP_136078466.1">
    <property type="nucleotide sequence ID" value="NZ_CAAHFG010000001.1"/>
</dbReference>
<feature type="chain" id="PRO_5028800842" evidence="6">
    <location>
        <begin position="20"/>
        <end position="476"/>
    </location>
</feature>
<keyword evidence="6" id="KW-0732">Signal</keyword>
<protein>
    <submittedName>
        <fullName evidence="8">Arylsulfatase</fullName>
    </submittedName>
</protein>
<evidence type="ECO:0000256" key="2">
    <source>
        <dbReference type="ARBA" id="ARBA00022723"/>
    </source>
</evidence>
<feature type="region of interest" description="Disordered" evidence="5">
    <location>
        <begin position="291"/>
        <end position="315"/>
    </location>
</feature>
<dbReference type="InterPro" id="IPR017850">
    <property type="entry name" value="Alkaline_phosphatase_core_sf"/>
</dbReference>
<name>A0A6C2U0A5_PONDE</name>
<evidence type="ECO:0000256" key="3">
    <source>
        <dbReference type="ARBA" id="ARBA00022801"/>
    </source>
</evidence>
<dbReference type="Pfam" id="PF00884">
    <property type="entry name" value="Sulfatase"/>
    <property type="match status" value="1"/>
</dbReference>
<dbReference type="Gene3D" id="3.40.720.10">
    <property type="entry name" value="Alkaline Phosphatase, subunit A"/>
    <property type="match status" value="1"/>
</dbReference>
<feature type="signal peptide" evidence="6">
    <location>
        <begin position="1"/>
        <end position="19"/>
    </location>
</feature>
<dbReference type="GO" id="GO:0046872">
    <property type="term" value="F:metal ion binding"/>
    <property type="evidence" value="ECO:0007669"/>
    <property type="project" value="UniProtKB-KW"/>
</dbReference>
<keyword evidence="3" id="KW-0378">Hydrolase</keyword>